<dbReference type="Proteomes" id="UP000823388">
    <property type="component" value="Chromosome 9N"/>
</dbReference>
<dbReference type="EMBL" id="CM029054">
    <property type="protein sequence ID" value="KAG2535568.1"/>
    <property type="molecule type" value="Genomic_DNA"/>
</dbReference>
<protein>
    <submittedName>
        <fullName evidence="1">Uncharacterized protein</fullName>
    </submittedName>
</protein>
<dbReference type="AlphaFoldDB" id="A0A8T0MFN7"/>
<keyword evidence="2" id="KW-1185">Reference proteome</keyword>
<organism evidence="1 2">
    <name type="scientific">Panicum virgatum</name>
    <name type="common">Blackwell switchgrass</name>
    <dbReference type="NCBI Taxonomy" id="38727"/>
    <lineage>
        <taxon>Eukaryota</taxon>
        <taxon>Viridiplantae</taxon>
        <taxon>Streptophyta</taxon>
        <taxon>Embryophyta</taxon>
        <taxon>Tracheophyta</taxon>
        <taxon>Spermatophyta</taxon>
        <taxon>Magnoliopsida</taxon>
        <taxon>Liliopsida</taxon>
        <taxon>Poales</taxon>
        <taxon>Poaceae</taxon>
        <taxon>PACMAD clade</taxon>
        <taxon>Panicoideae</taxon>
        <taxon>Panicodae</taxon>
        <taxon>Paniceae</taxon>
        <taxon>Panicinae</taxon>
        <taxon>Panicum</taxon>
        <taxon>Panicum sect. Hiantes</taxon>
    </lineage>
</organism>
<reference evidence="1 2" key="1">
    <citation type="submission" date="2020-05" db="EMBL/GenBank/DDBJ databases">
        <title>WGS assembly of Panicum virgatum.</title>
        <authorList>
            <person name="Lovell J.T."/>
            <person name="Jenkins J."/>
            <person name="Shu S."/>
            <person name="Juenger T.E."/>
            <person name="Schmutz J."/>
        </authorList>
    </citation>
    <scope>NUCLEOTIDE SEQUENCE [LARGE SCALE GENOMIC DNA]</scope>
    <source>
        <strain evidence="2">cv. AP13</strain>
    </source>
</reference>
<comment type="caution">
    <text evidence="1">The sequence shown here is derived from an EMBL/GenBank/DDBJ whole genome shotgun (WGS) entry which is preliminary data.</text>
</comment>
<evidence type="ECO:0000313" key="2">
    <source>
        <dbReference type="Proteomes" id="UP000823388"/>
    </source>
</evidence>
<sequence>MERSASSEVGSHSPICARSSTVATSLCLIRPISHADPHHAVLEKRRAEPPAARHGGQVGKRLQGRAITVVAGSTTAKLGHVYRPVSLHPIRRNS</sequence>
<name>A0A8T0MFN7_PANVG</name>
<accession>A0A8T0MFN7</accession>
<gene>
    <name evidence="1" type="ORF">PVAP13_9NG124173</name>
</gene>
<proteinExistence type="predicted"/>
<evidence type="ECO:0000313" key="1">
    <source>
        <dbReference type="EMBL" id="KAG2535568.1"/>
    </source>
</evidence>